<accession>A0A183FAX4</accession>
<organism evidence="2 3">
    <name type="scientific">Heligmosomoides polygyrus</name>
    <name type="common">Parasitic roundworm</name>
    <dbReference type="NCBI Taxonomy" id="6339"/>
    <lineage>
        <taxon>Eukaryota</taxon>
        <taxon>Metazoa</taxon>
        <taxon>Ecdysozoa</taxon>
        <taxon>Nematoda</taxon>
        <taxon>Chromadorea</taxon>
        <taxon>Rhabditida</taxon>
        <taxon>Rhabditina</taxon>
        <taxon>Rhabditomorpha</taxon>
        <taxon>Strongyloidea</taxon>
        <taxon>Heligmosomidae</taxon>
        <taxon>Heligmosomoides</taxon>
    </lineage>
</organism>
<evidence type="ECO:0000313" key="3">
    <source>
        <dbReference type="WBParaSite" id="HPBE_0000331601-mRNA-1"/>
    </source>
</evidence>
<name>A0A183FAX4_HELPZ</name>
<feature type="region of interest" description="Disordered" evidence="1">
    <location>
        <begin position="1"/>
        <end position="44"/>
    </location>
</feature>
<proteinExistence type="predicted"/>
<feature type="compositionally biased region" description="Basic and acidic residues" evidence="1">
    <location>
        <begin position="1"/>
        <end position="10"/>
    </location>
</feature>
<protein>
    <submittedName>
        <fullName evidence="3">Neur_chan_memb domain-containing protein</fullName>
    </submittedName>
</protein>
<evidence type="ECO:0000256" key="1">
    <source>
        <dbReference type="SAM" id="MobiDB-lite"/>
    </source>
</evidence>
<sequence length="72" mass="7855">LMKHESESSRSKSIYEPPPSSQASPMPVRGTAGRPVMLPDLGDQSPRQRDLVLVDLRLRLSISLTVGLVTIS</sequence>
<dbReference type="WBParaSite" id="HPBE_0000331601-mRNA-1">
    <property type="protein sequence ID" value="HPBE_0000331601-mRNA-1"/>
    <property type="gene ID" value="HPBE_0000331601"/>
</dbReference>
<reference evidence="3" key="1">
    <citation type="submission" date="2019-09" db="UniProtKB">
        <authorList>
            <consortium name="WormBaseParasite"/>
        </authorList>
    </citation>
    <scope>IDENTIFICATION</scope>
</reference>
<dbReference type="AlphaFoldDB" id="A0A183FAX4"/>
<keyword evidence="2" id="KW-1185">Reference proteome</keyword>
<dbReference type="Proteomes" id="UP000050761">
    <property type="component" value="Unassembled WGS sequence"/>
</dbReference>
<evidence type="ECO:0000313" key="2">
    <source>
        <dbReference type="Proteomes" id="UP000050761"/>
    </source>
</evidence>